<dbReference type="PROSITE" id="PS51572">
    <property type="entry name" value="SAM_MT43_1"/>
    <property type="match status" value="1"/>
</dbReference>
<feature type="region of interest" description="Disordered" evidence="17">
    <location>
        <begin position="1"/>
        <end position="214"/>
    </location>
</feature>
<evidence type="ECO:0000256" key="3">
    <source>
        <dbReference type="ARBA" id="ARBA00012182"/>
    </source>
</evidence>
<keyword evidence="6 20" id="KW-0489">Methyltransferase</keyword>
<evidence type="ECO:0000256" key="1">
    <source>
        <dbReference type="ARBA" id="ARBA00004123"/>
    </source>
</evidence>
<feature type="compositionally biased region" description="Low complexity" evidence="17">
    <location>
        <begin position="1"/>
        <end position="18"/>
    </location>
</feature>
<comment type="subcellular location">
    <subcellularLocation>
        <location evidence="2">Chromosome</location>
    </subcellularLocation>
    <subcellularLocation>
        <location evidence="1">Nucleus</location>
    </subcellularLocation>
</comment>
<feature type="region of interest" description="Disordered" evidence="17">
    <location>
        <begin position="425"/>
        <end position="449"/>
    </location>
</feature>
<dbReference type="SMART" id="SM00317">
    <property type="entry name" value="SET"/>
    <property type="match status" value="1"/>
</dbReference>
<dbReference type="Gene3D" id="2.170.270.10">
    <property type="entry name" value="SET domain"/>
    <property type="match status" value="1"/>
</dbReference>
<feature type="compositionally biased region" description="Acidic residues" evidence="17">
    <location>
        <begin position="819"/>
        <end position="828"/>
    </location>
</feature>
<evidence type="ECO:0000256" key="8">
    <source>
        <dbReference type="ARBA" id="ARBA00022691"/>
    </source>
</evidence>
<feature type="region of interest" description="Disordered" evidence="17">
    <location>
        <begin position="815"/>
        <end position="914"/>
    </location>
</feature>
<feature type="region of interest" description="Disordered" evidence="17">
    <location>
        <begin position="1015"/>
        <end position="1075"/>
    </location>
</feature>
<evidence type="ECO:0000256" key="5">
    <source>
        <dbReference type="ARBA" id="ARBA00022454"/>
    </source>
</evidence>
<protein>
    <recommendedName>
        <fullName evidence="4">Histone-lysine N-methyltransferase, H3 lysine-4 specific</fullName>
        <ecNumber evidence="3">2.1.1.354</ecNumber>
    </recommendedName>
    <alternativeName>
        <fullName evidence="11">SET domain-containing protein 1</fullName>
    </alternativeName>
</protein>
<dbReference type="GO" id="GO:0140999">
    <property type="term" value="F:histone H3K4 trimethyltransferase activity"/>
    <property type="evidence" value="ECO:0007669"/>
    <property type="project" value="UniProtKB-EC"/>
</dbReference>
<evidence type="ECO:0000259" key="18">
    <source>
        <dbReference type="PROSITE" id="PS50280"/>
    </source>
</evidence>
<organism evidence="20 21">
    <name type="scientific">Sporothrix bragantina</name>
    <dbReference type="NCBI Taxonomy" id="671064"/>
    <lineage>
        <taxon>Eukaryota</taxon>
        <taxon>Fungi</taxon>
        <taxon>Dikarya</taxon>
        <taxon>Ascomycota</taxon>
        <taxon>Pezizomycotina</taxon>
        <taxon>Sordariomycetes</taxon>
        <taxon>Sordariomycetidae</taxon>
        <taxon>Ophiostomatales</taxon>
        <taxon>Ophiostomataceae</taxon>
        <taxon>Sporothrix</taxon>
    </lineage>
</organism>
<comment type="caution">
    <text evidence="20">The sequence shown here is derived from an EMBL/GenBank/DDBJ whole genome shotgun (WGS) entry which is preliminary data.</text>
</comment>
<feature type="region of interest" description="Disordered" evidence="17">
    <location>
        <begin position="715"/>
        <end position="758"/>
    </location>
</feature>
<evidence type="ECO:0000259" key="19">
    <source>
        <dbReference type="PROSITE" id="PS50868"/>
    </source>
</evidence>
<comment type="subunit">
    <text evidence="13">Component of the Set1C/COMPASS complex.</text>
</comment>
<dbReference type="Proteomes" id="UP001642406">
    <property type="component" value="Unassembled WGS sequence"/>
</dbReference>
<feature type="compositionally biased region" description="Pro residues" evidence="17">
    <location>
        <begin position="154"/>
        <end position="168"/>
    </location>
</feature>
<feature type="compositionally biased region" description="Polar residues" evidence="17">
    <location>
        <begin position="884"/>
        <end position="894"/>
    </location>
</feature>
<gene>
    <name evidence="20" type="primary">SET1</name>
    <name evidence="20" type="ORF">SBRCBS47491_000535</name>
</gene>
<dbReference type="InterPro" id="IPR003616">
    <property type="entry name" value="Post-SET_dom"/>
</dbReference>
<comment type="catalytic activity">
    <reaction evidence="16">
        <text>N(6),N(6)-dimethyl-L-lysyl(4)-[histone H3] + S-adenosyl-L-methionine = N(6),N(6),N(6)-trimethyl-L-lysyl(4)-[histone H3] + S-adenosyl-L-homocysteine + H(+)</text>
        <dbReference type="Rhea" id="RHEA:60272"/>
        <dbReference type="Rhea" id="RHEA-COMP:15537"/>
        <dbReference type="Rhea" id="RHEA-COMP:15540"/>
        <dbReference type="ChEBI" id="CHEBI:15378"/>
        <dbReference type="ChEBI" id="CHEBI:57856"/>
        <dbReference type="ChEBI" id="CHEBI:59789"/>
        <dbReference type="ChEBI" id="CHEBI:61961"/>
        <dbReference type="ChEBI" id="CHEBI:61976"/>
    </reaction>
</comment>
<dbReference type="Pfam" id="PF11764">
    <property type="entry name" value="N-SET"/>
    <property type="match status" value="1"/>
</dbReference>
<comment type="catalytic activity">
    <reaction evidence="14">
        <text>L-lysyl(4)-[histone H3] + 3 S-adenosyl-L-methionine = N(6),N(6),N(6)-trimethyl-L-lysyl(4)-[histone H3] + 3 S-adenosyl-L-homocysteine + 3 H(+)</text>
        <dbReference type="Rhea" id="RHEA:60260"/>
        <dbReference type="Rhea" id="RHEA-COMP:15537"/>
        <dbReference type="Rhea" id="RHEA-COMP:15547"/>
        <dbReference type="ChEBI" id="CHEBI:15378"/>
        <dbReference type="ChEBI" id="CHEBI:29969"/>
        <dbReference type="ChEBI" id="CHEBI:57856"/>
        <dbReference type="ChEBI" id="CHEBI:59789"/>
        <dbReference type="ChEBI" id="CHEBI:61961"/>
        <dbReference type="EC" id="2.1.1.354"/>
    </reaction>
</comment>
<dbReference type="Pfam" id="PF11767">
    <property type="entry name" value="SET_assoc"/>
    <property type="match status" value="1"/>
</dbReference>
<evidence type="ECO:0000313" key="21">
    <source>
        <dbReference type="Proteomes" id="UP001642406"/>
    </source>
</evidence>
<comment type="function">
    <text evidence="12">Catalytic component of the COMPASS (Set1C) complex that specifically mono-, di- and trimethylates histone H3 to form H3K4me1/2/3. Binds RNAs which might negatively affect its histone methyltransferase activity. COMPASS recognizes ubiquitinated H2B on one face of the nucleosome which stimulates the methylation of H3 on the opposing face.</text>
</comment>
<feature type="compositionally biased region" description="Basic and acidic residues" evidence="17">
    <location>
        <begin position="637"/>
        <end position="657"/>
    </location>
</feature>
<evidence type="ECO:0000256" key="7">
    <source>
        <dbReference type="ARBA" id="ARBA00022679"/>
    </source>
</evidence>
<dbReference type="PROSITE" id="PS50868">
    <property type="entry name" value="POST_SET"/>
    <property type="match status" value="1"/>
</dbReference>
<dbReference type="SMART" id="SM00508">
    <property type="entry name" value="PostSET"/>
    <property type="match status" value="1"/>
</dbReference>
<feature type="compositionally biased region" description="Acidic residues" evidence="17">
    <location>
        <begin position="850"/>
        <end position="861"/>
    </location>
</feature>
<evidence type="ECO:0000256" key="12">
    <source>
        <dbReference type="ARBA" id="ARBA00044492"/>
    </source>
</evidence>
<dbReference type="PIRSF" id="PIRSF037104">
    <property type="entry name" value="Histone_H3-K4_mtfrase_Set1_fun"/>
    <property type="match status" value="1"/>
</dbReference>
<evidence type="ECO:0000256" key="6">
    <source>
        <dbReference type="ARBA" id="ARBA00022603"/>
    </source>
</evidence>
<evidence type="ECO:0000256" key="2">
    <source>
        <dbReference type="ARBA" id="ARBA00004286"/>
    </source>
</evidence>
<feature type="region of interest" description="Disordered" evidence="17">
    <location>
        <begin position="969"/>
        <end position="993"/>
    </location>
</feature>
<dbReference type="EC" id="2.1.1.354" evidence="3"/>
<dbReference type="InterPro" id="IPR001214">
    <property type="entry name" value="SET_dom"/>
</dbReference>
<feature type="domain" description="SET" evidence="18">
    <location>
        <begin position="1340"/>
        <end position="1457"/>
    </location>
</feature>
<evidence type="ECO:0000256" key="10">
    <source>
        <dbReference type="ARBA" id="ARBA00023242"/>
    </source>
</evidence>
<name>A0ABP0ARA1_9PEZI</name>
<feature type="compositionally biased region" description="Basic and acidic residues" evidence="17">
    <location>
        <begin position="837"/>
        <end position="849"/>
    </location>
</feature>
<dbReference type="InterPro" id="IPR044570">
    <property type="entry name" value="Set1-like"/>
</dbReference>
<feature type="compositionally biased region" description="Low complexity" evidence="17">
    <location>
        <begin position="78"/>
        <end position="124"/>
    </location>
</feature>
<dbReference type="Gene3D" id="3.30.70.330">
    <property type="match status" value="1"/>
</dbReference>
<keyword evidence="8" id="KW-0949">S-adenosyl-L-methionine</keyword>
<feature type="region of interest" description="Disordered" evidence="17">
    <location>
        <begin position="613"/>
        <end position="669"/>
    </location>
</feature>
<dbReference type="InterPro" id="IPR017111">
    <property type="entry name" value="Set1_fungi"/>
</dbReference>
<sequence length="1482" mass="160083">MPPASGAGFAQFFPAAPRAARDRATAIERERATSKQRANGSPGPRDSTSQVISSAKAVAARVLADDEDSLPGDGLTTAAAISSSSSSLLASSSNLSARANAHSGSSASNPPSNSSSNGVAGNNSYLTPLTADHSPSNASHRFDNGASNGSPRIQHPPPPPPPPPPPHPSQQQAHLAPTPSYSSPSFSDRMMANGHTPPNGHSASNIDRVPARDPRRRVQGIACVYDPQLPDDKNAVMSLDLKRRGKHVLKEFGSEDDTPPADPRLAKGGRLNYINVDFHLARARLRHTPYDLKPYIYDPRTSLGPGPPTQVVVSGFNPLVPFSKVIAMFASFGDIAESSNKMHPETGSYLGFGTFRYRDTVPGRSRPVPISAIDAARRAVRQLNGSRIEGNTVRVEYDPEGRKSSRLLEATLRRDKEKEKLANAPRIPVGPRGLGGPANLRAPPTAPRGPAALRMQQAQAAAVSAGAGALVGAGAGAVAGIVPKGGIAVSAAAGQQPRGPAVVAPASAAVIPDGPPGQCIEKQPIAPRLPHTPFIFISCDHVPVVFQTIGHMRRRLKMQHFEEIRADLSGYFIVFRDSATGQADAERCYQTANHSAFFTYELVMKLYAGGYSKGAQQDDKSSGPAATSRSQRGRSPPAEKTEEQLVRDEKAQARKDEEGDLEEEKRQRAKNFDPVTAAVESVRLELVEHLIRHIRADVAAPLLFTYLDPANHATKQRRHNIGGSRLSALLSNDDDTERRSKKLSPISTPNSRADPIERRTARLDVAALPRIRKAKGAKKLAAVRKQGLFDPFSRQRSQDTAASSSRSAFRSLHYRLKDDSDEESEDETENRFSVGGRDTEEPESRASEVDRDEDDDEDETDAENRALQKTLEWTAGTRDDDSLTEASYSVTPVDTETTATTTSTATSTTKAPLKKRKLDLQMEAAMKRQKRNDEELFGVSIGTVETKFRGDAVAAPKSDDLMALDDVPPVASTTASSTPAATVPDEVESKKKKGVAVRKVTKKVKKQIVDDRQTLWPDEEDEKPALATTIPVSKTSKSKAVKTKTEETPEPVALKENVSPAPVPTPVPVPAAKPKAKTVKATTPIVPPVAPPKVGRTPQEIANFVDKRRALDPAVYGDTLTRSLATPSDFRPSLDLLRSIGLYTSDLPDPERLAKKYSSLLSGKAAASSNIGNDYEMLLWKHERVTQLNADGQAAIDAALAEKAATGKAAAAAAAAAAIEDALVRPRIEGYYVPNPTGCARTEGVKKILNSEKSKYLPHHLKVKRAREEREARVGSAGKAAALAAAKVATEASASRGSSRANRVNQRRYIADLNDQKRTLGQVGQDSDVLRFNQLKKRKKTVKFARSAIHNWGLYAMESIPKDDMIIEYVGQEVRQSVATIRERAYIRAGIGSSYLFRIDDATVIDATKKGGIARFINHSCMPNCTAKIIKVEGSKRIVIYALRDIAQNEELTYDYKFEPEDNPEDRVPCLCGTTACKGFLN</sequence>
<evidence type="ECO:0000256" key="16">
    <source>
        <dbReference type="ARBA" id="ARBA00049129"/>
    </source>
</evidence>
<dbReference type="SUPFAM" id="SSF54928">
    <property type="entry name" value="RNA-binding domain, RBD"/>
    <property type="match status" value="1"/>
</dbReference>
<dbReference type="SUPFAM" id="SSF82199">
    <property type="entry name" value="SET domain"/>
    <property type="match status" value="1"/>
</dbReference>
<evidence type="ECO:0000256" key="9">
    <source>
        <dbReference type="ARBA" id="ARBA00022853"/>
    </source>
</evidence>
<dbReference type="PANTHER" id="PTHR45814">
    <property type="entry name" value="HISTONE-LYSINE N-METHYLTRANSFERASE SETD1"/>
    <property type="match status" value="1"/>
</dbReference>
<dbReference type="InterPro" id="IPR012677">
    <property type="entry name" value="Nucleotide-bd_a/b_plait_sf"/>
</dbReference>
<evidence type="ECO:0000256" key="4">
    <source>
        <dbReference type="ARBA" id="ARBA00015839"/>
    </source>
</evidence>
<evidence type="ECO:0000313" key="20">
    <source>
        <dbReference type="EMBL" id="CAK7209714.1"/>
    </source>
</evidence>
<dbReference type="InterPro" id="IPR035979">
    <property type="entry name" value="RBD_domain_sf"/>
</dbReference>
<dbReference type="Pfam" id="PF00856">
    <property type="entry name" value="SET"/>
    <property type="match status" value="1"/>
</dbReference>
<evidence type="ECO:0000256" key="14">
    <source>
        <dbReference type="ARBA" id="ARBA00047571"/>
    </source>
</evidence>
<dbReference type="SMART" id="SM01291">
    <property type="entry name" value="N-SET"/>
    <property type="match status" value="1"/>
</dbReference>
<feature type="compositionally biased region" description="Polar residues" evidence="17">
    <location>
        <begin position="133"/>
        <end position="151"/>
    </location>
</feature>
<dbReference type="PANTHER" id="PTHR45814:SF2">
    <property type="entry name" value="HISTONE-LYSINE N-METHYLTRANSFERASE SETD1"/>
    <property type="match status" value="1"/>
</dbReference>
<feature type="compositionally biased region" description="Basic and acidic residues" evidence="17">
    <location>
        <begin position="19"/>
        <end position="33"/>
    </location>
</feature>
<dbReference type="CDD" id="cd20072">
    <property type="entry name" value="SET_SET1"/>
    <property type="match status" value="1"/>
</dbReference>
<keyword evidence="21" id="KW-1185">Reference proteome</keyword>
<keyword evidence="5" id="KW-0158">Chromosome</keyword>
<keyword evidence="10" id="KW-0539">Nucleus</keyword>
<proteinExistence type="predicted"/>
<evidence type="ECO:0000256" key="17">
    <source>
        <dbReference type="SAM" id="MobiDB-lite"/>
    </source>
</evidence>
<evidence type="ECO:0000256" key="11">
    <source>
        <dbReference type="ARBA" id="ARBA00030093"/>
    </source>
</evidence>
<comment type="catalytic activity">
    <reaction evidence="15">
        <text>N(6)-methyl-L-lysyl(4)-[histone H3] + S-adenosyl-L-methionine = N(6),N(6)-dimethyl-L-lysyl(4)-[histone H3] + S-adenosyl-L-homocysteine + H(+)</text>
        <dbReference type="Rhea" id="RHEA:60268"/>
        <dbReference type="Rhea" id="RHEA-COMP:15540"/>
        <dbReference type="Rhea" id="RHEA-COMP:15543"/>
        <dbReference type="ChEBI" id="CHEBI:15378"/>
        <dbReference type="ChEBI" id="CHEBI:57856"/>
        <dbReference type="ChEBI" id="CHEBI:59789"/>
        <dbReference type="ChEBI" id="CHEBI:61929"/>
        <dbReference type="ChEBI" id="CHEBI:61976"/>
    </reaction>
</comment>
<evidence type="ECO:0000256" key="15">
    <source>
        <dbReference type="ARBA" id="ARBA00047583"/>
    </source>
</evidence>
<feature type="compositionally biased region" description="Pro residues" evidence="17">
    <location>
        <begin position="1061"/>
        <end position="1071"/>
    </location>
</feature>
<accession>A0ABP0ARA1</accession>
<evidence type="ECO:0000256" key="13">
    <source>
        <dbReference type="ARBA" id="ARBA00044515"/>
    </source>
</evidence>
<feature type="domain" description="Post-SET" evidence="19">
    <location>
        <begin position="1466"/>
        <end position="1482"/>
    </location>
</feature>
<feature type="compositionally biased region" description="Low complexity" evidence="17">
    <location>
        <begin position="969"/>
        <end position="984"/>
    </location>
</feature>
<dbReference type="InterPro" id="IPR024636">
    <property type="entry name" value="SET_assoc"/>
</dbReference>
<feature type="compositionally biased region" description="Low complexity" evidence="17">
    <location>
        <begin position="895"/>
        <end position="909"/>
    </location>
</feature>
<dbReference type="PROSITE" id="PS50280">
    <property type="entry name" value="SET"/>
    <property type="match status" value="1"/>
</dbReference>
<dbReference type="InterPro" id="IPR046341">
    <property type="entry name" value="SET_dom_sf"/>
</dbReference>
<dbReference type="EMBL" id="CAWUHC010000003">
    <property type="protein sequence ID" value="CAK7209714.1"/>
    <property type="molecule type" value="Genomic_DNA"/>
</dbReference>
<dbReference type="GO" id="GO:0032259">
    <property type="term" value="P:methylation"/>
    <property type="evidence" value="ECO:0007669"/>
    <property type="project" value="UniProtKB-KW"/>
</dbReference>
<feature type="compositionally biased region" description="Polar residues" evidence="17">
    <location>
        <begin position="169"/>
        <end position="186"/>
    </location>
</feature>
<keyword evidence="9" id="KW-0156">Chromatin regulator</keyword>
<keyword evidence="7 20" id="KW-0808">Transferase</keyword>
<reference evidence="20 21" key="1">
    <citation type="submission" date="2024-01" db="EMBL/GenBank/DDBJ databases">
        <authorList>
            <person name="Allen C."/>
            <person name="Tagirdzhanova G."/>
        </authorList>
    </citation>
    <scope>NUCLEOTIDE SEQUENCE [LARGE SCALE GENOMIC DNA]</scope>
</reference>
<dbReference type="InterPro" id="IPR024657">
    <property type="entry name" value="COMPASS_Set1_N-SET"/>
</dbReference>